<dbReference type="AlphaFoldDB" id="A0A644XGW4"/>
<reference evidence="1" key="1">
    <citation type="submission" date="2019-08" db="EMBL/GenBank/DDBJ databases">
        <authorList>
            <person name="Kucharzyk K."/>
            <person name="Murdoch R.W."/>
            <person name="Higgins S."/>
            <person name="Loffler F."/>
        </authorList>
    </citation>
    <scope>NUCLEOTIDE SEQUENCE</scope>
</reference>
<proteinExistence type="predicted"/>
<protein>
    <submittedName>
        <fullName evidence="1">Uncharacterized protein</fullName>
    </submittedName>
</protein>
<comment type="caution">
    <text evidence="1">The sequence shown here is derived from an EMBL/GenBank/DDBJ whole genome shotgun (WGS) entry which is preliminary data.</text>
</comment>
<name>A0A644XGW4_9ZZZZ</name>
<gene>
    <name evidence="1" type="ORF">SDC9_61843</name>
</gene>
<accession>A0A644XGW4</accession>
<organism evidence="1">
    <name type="scientific">bioreactor metagenome</name>
    <dbReference type="NCBI Taxonomy" id="1076179"/>
    <lineage>
        <taxon>unclassified sequences</taxon>
        <taxon>metagenomes</taxon>
        <taxon>ecological metagenomes</taxon>
    </lineage>
</organism>
<dbReference type="EMBL" id="VSSQ01002448">
    <property type="protein sequence ID" value="MPM15472.1"/>
    <property type="molecule type" value="Genomic_DNA"/>
</dbReference>
<sequence length="95" mass="10956">MAFSYTPNLANTYFDGLRSIAEKTDVNKQKYCHAEVIFFGKTEKMEKSIKLEFLGNVIQSPNPHFSEIPHFIDRTTWESLCDGFLSRFLLSGSDR</sequence>
<evidence type="ECO:0000313" key="1">
    <source>
        <dbReference type="EMBL" id="MPM15472.1"/>
    </source>
</evidence>